<organism evidence="3 4">
    <name type="scientific">Toxocara canis</name>
    <name type="common">Canine roundworm</name>
    <dbReference type="NCBI Taxonomy" id="6265"/>
    <lineage>
        <taxon>Eukaryota</taxon>
        <taxon>Metazoa</taxon>
        <taxon>Ecdysozoa</taxon>
        <taxon>Nematoda</taxon>
        <taxon>Chromadorea</taxon>
        <taxon>Rhabditida</taxon>
        <taxon>Spirurina</taxon>
        <taxon>Ascaridomorpha</taxon>
        <taxon>Ascaridoidea</taxon>
        <taxon>Toxocaridae</taxon>
        <taxon>Toxocara</taxon>
    </lineage>
</organism>
<reference evidence="4" key="1">
    <citation type="submission" date="2016-06" db="UniProtKB">
        <authorList>
            <consortium name="WormBaseParasite"/>
        </authorList>
    </citation>
    <scope>IDENTIFICATION</scope>
</reference>
<feature type="compositionally biased region" description="Basic residues" evidence="1">
    <location>
        <begin position="39"/>
        <end position="48"/>
    </location>
</feature>
<evidence type="ECO:0000313" key="4">
    <source>
        <dbReference type="WBParaSite" id="TCNE_0000337901-mRNA-1"/>
    </source>
</evidence>
<dbReference type="AlphaFoldDB" id="A0A183U4F9"/>
<sequence length="65" mass="8000">MWRYDERMEKNINPESWDEQPGDEETSDENYTVVQPRRYNVKRRTARRTNKDVKVARRQWANAVE</sequence>
<dbReference type="Proteomes" id="UP000050794">
    <property type="component" value="Unassembled WGS sequence"/>
</dbReference>
<evidence type="ECO:0000313" key="2">
    <source>
        <dbReference type="EMBL" id="VDM29096.1"/>
    </source>
</evidence>
<dbReference type="WBParaSite" id="TCNE_0000337901-mRNA-1">
    <property type="protein sequence ID" value="TCNE_0000337901-mRNA-1"/>
    <property type="gene ID" value="TCNE_0000337901"/>
</dbReference>
<proteinExistence type="predicted"/>
<feature type="compositionally biased region" description="Basic and acidic residues" evidence="1">
    <location>
        <begin position="1"/>
        <end position="12"/>
    </location>
</feature>
<feature type="region of interest" description="Disordered" evidence="1">
    <location>
        <begin position="1"/>
        <end position="65"/>
    </location>
</feature>
<feature type="compositionally biased region" description="Acidic residues" evidence="1">
    <location>
        <begin position="16"/>
        <end position="28"/>
    </location>
</feature>
<dbReference type="EMBL" id="UYWY01004256">
    <property type="protein sequence ID" value="VDM29096.1"/>
    <property type="molecule type" value="Genomic_DNA"/>
</dbReference>
<accession>A0A183U4F9</accession>
<evidence type="ECO:0000313" key="3">
    <source>
        <dbReference type="Proteomes" id="UP000050794"/>
    </source>
</evidence>
<reference evidence="2 3" key="2">
    <citation type="submission" date="2018-11" db="EMBL/GenBank/DDBJ databases">
        <authorList>
            <consortium name="Pathogen Informatics"/>
        </authorList>
    </citation>
    <scope>NUCLEOTIDE SEQUENCE [LARGE SCALE GENOMIC DNA]</scope>
</reference>
<keyword evidence="3" id="KW-1185">Reference proteome</keyword>
<evidence type="ECO:0000256" key="1">
    <source>
        <dbReference type="SAM" id="MobiDB-lite"/>
    </source>
</evidence>
<name>A0A183U4F9_TOXCA</name>
<gene>
    <name evidence="2" type="ORF">TCNE_LOCUS3379</name>
</gene>
<protein>
    <submittedName>
        <fullName evidence="4">BZIP domain-containing protein</fullName>
    </submittedName>
</protein>